<dbReference type="AlphaFoldDB" id="A0A0B4DGA4"/>
<comment type="caution">
    <text evidence="3">The sequence shown here is derived from an EMBL/GenBank/DDBJ whole genome shotgun (WGS) entry which is preliminary data.</text>
</comment>
<evidence type="ECO:0000259" key="2">
    <source>
        <dbReference type="Pfam" id="PF13439"/>
    </source>
</evidence>
<dbReference type="Pfam" id="PF00534">
    <property type="entry name" value="Glycos_transf_1"/>
    <property type="match status" value="1"/>
</dbReference>
<reference evidence="3 4" key="1">
    <citation type="submission" date="2014-12" db="EMBL/GenBank/DDBJ databases">
        <title>Genome sequencing of Chryseobacterium taiwanense TPW19.</title>
        <authorList>
            <person name="Tan P.W."/>
            <person name="Chan K.-G."/>
        </authorList>
    </citation>
    <scope>NUCLEOTIDE SEQUENCE [LARGE SCALE GENOMIC DNA]</scope>
    <source>
        <strain evidence="3 4">TPW19</strain>
    </source>
</reference>
<dbReference type="PANTHER" id="PTHR45947:SF3">
    <property type="entry name" value="SULFOQUINOVOSYL TRANSFERASE SQD2"/>
    <property type="match status" value="1"/>
</dbReference>
<evidence type="ECO:0000259" key="1">
    <source>
        <dbReference type="Pfam" id="PF00534"/>
    </source>
</evidence>
<dbReference type="Gene3D" id="3.40.50.2000">
    <property type="entry name" value="Glycogen Phosphorylase B"/>
    <property type="match status" value="2"/>
</dbReference>
<dbReference type="InterPro" id="IPR028098">
    <property type="entry name" value="Glyco_trans_4-like_N"/>
</dbReference>
<dbReference type="EMBL" id="JWTA01000005">
    <property type="protein sequence ID" value="KIC63450.1"/>
    <property type="molecule type" value="Genomic_DNA"/>
</dbReference>
<proteinExistence type="predicted"/>
<dbReference type="RefSeq" id="WP_039366880.1">
    <property type="nucleotide sequence ID" value="NZ_JWTA01000005.1"/>
</dbReference>
<name>A0A0B4DGA4_9FLAO</name>
<dbReference type="Pfam" id="PF13439">
    <property type="entry name" value="Glyco_transf_4"/>
    <property type="match status" value="1"/>
</dbReference>
<gene>
    <name evidence="3" type="ORF">RM51_07185</name>
</gene>
<feature type="domain" description="Glycosyltransferase subfamily 4-like N-terminal" evidence="2">
    <location>
        <begin position="14"/>
        <end position="173"/>
    </location>
</feature>
<dbReference type="GO" id="GO:0016757">
    <property type="term" value="F:glycosyltransferase activity"/>
    <property type="evidence" value="ECO:0007669"/>
    <property type="project" value="InterPro"/>
</dbReference>
<dbReference type="InterPro" id="IPR050194">
    <property type="entry name" value="Glycosyltransferase_grp1"/>
</dbReference>
<dbReference type="InterPro" id="IPR001296">
    <property type="entry name" value="Glyco_trans_1"/>
</dbReference>
<accession>A0A0B4DGA4</accession>
<dbReference type="STRING" id="363331.RM51_07185"/>
<sequence>MKILQLGKFYPIKGGVEKVMYDLVLGLSQRMIHCDMLCASEKKTEQEEIIEFNPFSKLFIEPSIIELAKTKISIRLISKLKKIAQRYDIIHIHHPDPMSALALFISGYKGKVILHWHSDILAQKKLLLLYKPLQNWLLKRADLILATSPNYIECSEDLKKYKSKCDVLPIGIEDISLYSDVAALKKIKEKYKNKKIVFSLGRLVNYKGFEYLINAADYLNDDYVILIGGEGPLKSNLQDLINKKNLSSKVELLGYLDDANLYAYYNACDLFCLSSIEKTEAFAIVQIEAMAFGKPVVATRIYGSGVPWVNEDGYSGFNVTPRNSKEIGLTILKTLQNQETYDKYSSNARKRYLENFSINIMIENCVKFYNVLEKSSH</sequence>
<feature type="domain" description="Glycosyl transferase family 1" evidence="1">
    <location>
        <begin position="183"/>
        <end position="351"/>
    </location>
</feature>
<evidence type="ECO:0000313" key="3">
    <source>
        <dbReference type="EMBL" id="KIC63450.1"/>
    </source>
</evidence>
<dbReference type="SUPFAM" id="SSF53756">
    <property type="entry name" value="UDP-Glycosyltransferase/glycogen phosphorylase"/>
    <property type="match status" value="1"/>
</dbReference>
<evidence type="ECO:0000313" key="4">
    <source>
        <dbReference type="Proteomes" id="UP000031167"/>
    </source>
</evidence>
<dbReference type="PANTHER" id="PTHR45947">
    <property type="entry name" value="SULFOQUINOVOSYL TRANSFERASE SQD2"/>
    <property type="match status" value="1"/>
</dbReference>
<keyword evidence="3" id="KW-0808">Transferase</keyword>
<protein>
    <submittedName>
        <fullName evidence="3">Glycosyl transferase family 1</fullName>
    </submittedName>
</protein>
<dbReference type="Proteomes" id="UP000031167">
    <property type="component" value="Unassembled WGS sequence"/>
</dbReference>
<organism evidence="3 4">
    <name type="scientific">Chryseobacterium taiwanense</name>
    <dbReference type="NCBI Taxonomy" id="363331"/>
    <lineage>
        <taxon>Bacteria</taxon>
        <taxon>Pseudomonadati</taxon>
        <taxon>Bacteroidota</taxon>
        <taxon>Flavobacteriia</taxon>
        <taxon>Flavobacteriales</taxon>
        <taxon>Weeksellaceae</taxon>
        <taxon>Chryseobacterium group</taxon>
        <taxon>Chryseobacterium</taxon>
    </lineage>
</organism>
<dbReference type="OrthoDB" id="9806653at2"/>
<keyword evidence="4" id="KW-1185">Reference proteome</keyword>